<keyword evidence="2" id="KW-0808">Transferase</keyword>
<evidence type="ECO:0000313" key="4">
    <source>
        <dbReference type="Proteomes" id="UP001595799"/>
    </source>
</evidence>
<comment type="caution">
    <text evidence="3">The sequence shown here is derived from an EMBL/GenBank/DDBJ whole genome shotgun (WGS) entry which is preliminary data.</text>
</comment>
<accession>A0ABV8UI28</accession>
<dbReference type="Proteomes" id="UP001595799">
    <property type="component" value="Unassembled WGS sequence"/>
</dbReference>
<dbReference type="Gene3D" id="3.90.1200.10">
    <property type="match status" value="1"/>
</dbReference>
<organism evidence="3 4">
    <name type="scientific">Fodinicurvata halophila</name>
    <dbReference type="NCBI Taxonomy" id="1419723"/>
    <lineage>
        <taxon>Bacteria</taxon>
        <taxon>Pseudomonadati</taxon>
        <taxon>Pseudomonadota</taxon>
        <taxon>Alphaproteobacteria</taxon>
        <taxon>Rhodospirillales</taxon>
        <taxon>Rhodovibrionaceae</taxon>
        <taxon>Fodinicurvata</taxon>
    </lineage>
</organism>
<dbReference type="SUPFAM" id="SSF56112">
    <property type="entry name" value="Protein kinase-like (PK-like)"/>
    <property type="match status" value="1"/>
</dbReference>
<comment type="similarity">
    <text evidence="1 2">Belongs to the fructosamine kinase family.</text>
</comment>
<evidence type="ECO:0000256" key="2">
    <source>
        <dbReference type="PIRNR" id="PIRNR006221"/>
    </source>
</evidence>
<dbReference type="Pfam" id="PF03881">
    <property type="entry name" value="Fructosamin_kin"/>
    <property type="match status" value="1"/>
</dbReference>
<dbReference type="Gene3D" id="3.30.200.20">
    <property type="entry name" value="Phosphorylase Kinase, domain 1"/>
    <property type="match status" value="1"/>
</dbReference>
<protein>
    <submittedName>
        <fullName evidence="3">Fructosamine kinase family protein</fullName>
    </submittedName>
</protein>
<dbReference type="PIRSF" id="PIRSF006221">
    <property type="entry name" value="Ketosamine-3-kinase"/>
    <property type="match status" value="1"/>
</dbReference>
<dbReference type="EMBL" id="JBHSCW010000001">
    <property type="protein sequence ID" value="MFC4350113.1"/>
    <property type="molecule type" value="Genomic_DNA"/>
</dbReference>
<keyword evidence="2 3" id="KW-0418">Kinase</keyword>
<dbReference type="GO" id="GO:0016301">
    <property type="term" value="F:kinase activity"/>
    <property type="evidence" value="ECO:0007669"/>
    <property type="project" value="UniProtKB-KW"/>
</dbReference>
<dbReference type="PANTHER" id="PTHR12149:SF8">
    <property type="entry name" value="PROTEIN-RIBULOSAMINE 3-KINASE"/>
    <property type="match status" value="1"/>
</dbReference>
<proteinExistence type="inferred from homology"/>
<evidence type="ECO:0000313" key="3">
    <source>
        <dbReference type="EMBL" id="MFC4350113.1"/>
    </source>
</evidence>
<dbReference type="InterPro" id="IPR016477">
    <property type="entry name" value="Fructo-/Ketosamine-3-kinase"/>
</dbReference>
<dbReference type="RefSeq" id="WP_382420243.1">
    <property type="nucleotide sequence ID" value="NZ_JBHSCW010000001.1"/>
</dbReference>
<dbReference type="PANTHER" id="PTHR12149">
    <property type="entry name" value="FRUCTOSAMINE 3 KINASE-RELATED PROTEIN"/>
    <property type="match status" value="1"/>
</dbReference>
<sequence>MIDLLDKSHRERPLGGGCIAEVSLLEFEDGEKLIAKRDGGRGGDLELEGWMLRYLAETSELAVPEVHYCDSELLLMSWLPEDGGLTVEAETQAAEQVAALHDVSTAQFGLERDTLIGPLHQPNPREADWITFFRDHRLLYMADLAKDRGRLPSGTRHQIDRLANRLPDLIAPPERPCLLHGDLWGGNILASRGRLSGFIDPAIYYGHAEMDLAFSTLFGSLGKAFFQRYGELRPLEPGFFEERRDLYNLYPLLVHTALFGGGYPGAVKRITEGFL</sequence>
<reference evidence="4" key="1">
    <citation type="journal article" date="2019" name="Int. J. Syst. Evol. Microbiol.">
        <title>The Global Catalogue of Microorganisms (GCM) 10K type strain sequencing project: providing services to taxonomists for standard genome sequencing and annotation.</title>
        <authorList>
            <consortium name="The Broad Institute Genomics Platform"/>
            <consortium name="The Broad Institute Genome Sequencing Center for Infectious Disease"/>
            <person name="Wu L."/>
            <person name="Ma J."/>
        </authorList>
    </citation>
    <scope>NUCLEOTIDE SEQUENCE [LARGE SCALE GENOMIC DNA]</scope>
    <source>
        <strain evidence="4">CECT 8472</strain>
    </source>
</reference>
<keyword evidence="4" id="KW-1185">Reference proteome</keyword>
<gene>
    <name evidence="3" type="ORF">ACFOW6_01015</name>
</gene>
<name>A0ABV8UI28_9PROT</name>
<dbReference type="InterPro" id="IPR011009">
    <property type="entry name" value="Kinase-like_dom_sf"/>
</dbReference>
<evidence type="ECO:0000256" key="1">
    <source>
        <dbReference type="ARBA" id="ARBA00009460"/>
    </source>
</evidence>